<keyword evidence="2" id="KW-0456">Lyase</keyword>
<dbReference type="Pfam" id="PF00596">
    <property type="entry name" value="Aldolase_II"/>
    <property type="match status" value="1"/>
</dbReference>
<evidence type="ECO:0000313" key="5">
    <source>
        <dbReference type="Proteomes" id="UP000199459"/>
    </source>
</evidence>
<dbReference type="Proteomes" id="UP000199459">
    <property type="component" value="Unassembled WGS sequence"/>
</dbReference>
<dbReference type="EMBL" id="FOCP01000006">
    <property type="protein sequence ID" value="SEN01906.1"/>
    <property type="molecule type" value="Genomic_DNA"/>
</dbReference>
<evidence type="ECO:0000259" key="3">
    <source>
        <dbReference type="SMART" id="SM01007"/>
    </source>
</evidence>
<organism evidence="4 5">
    <name type="scientific">Nitrosomonas marina</name>
    <dbReference type="NCBI Taxonomy" id="917"/>
    <lineage>
        <taxon>Bacteria</taxon>
        <taxon>Pseudomonadati</taxon>
        <taxon>Pseudomonadota</taxon>
        <taxon>Betaproteobacteria</taxon>
        <taxon>Nitrosomonadales</taxon>
        <taxon>Nitrosomonadaceae</taxon>
        <taxon>Nitrosomonas</taxon>
    </lineage>
</organism>
<reference evidence="4 5" key="1">
    <citation type="submission" date="2016-10" db="EMBL/GenBank/DDBJ databases">
        <authorList>
            <person name="de Groot N.N."/>
        </authorList>
    </citation>
    <scope>NUCLEOTIDE SEQUENCE [LARGE SCALE GENOMIC DNA]</scope>
    <source>
        <strain evidence="4 5">Nm22</strain>
    </source>
</reference>
<dbReference type="SUPFAM" id="SSF53639">
    <property type="entry name" value="AraD/HMP-PK domain-like"/>
    <property type="match status" value="1"/>
</dbReference>
<dbReference type="GO" id="GO:0016832">
    <property type="term" value="F:aldehyde-lyase activity"/>
    <property type="evidence" value="ECO:0007669"/>
    <property type="project" value="TreeGrafter"/>
</dbReference>
<dbReference type="AlphaFoldDB" id="A0A1H8D3X8"/>
<dbReference type="OrthoDB" id="5500703at2"/>
<keyword evidence="1" id="KW-0479">Metal-binding</keyword>
<dbReference type="RefSeq" id="WP_090629241.1">
    <property type="nucleotide sequence ID" value="NZ_FOCP01000006.1"/>
</dbReference>
<sequence>MKEVTEIKQYHRISETIINIARRLHQKNMLAAADGNISCRVNENEILITPSGISKAFMTPEEMALISLDNQTIQGEPSSEKIMHLTVYRQNPLAKAVVHAHPPTAIAWSVARPDLKYLPSHAVSETILACGDIPFVPYARPGTQAMGDNLKQFLPHCRALILSRRGALSWGETLEEAWMGMERIEHSSEILWKAHALGGLTFLPDEEIAELRALRQRIGNRLL</sequence>
<feature type="domain" description="Class II aldolase/adducin N-terminal" evidence="3">
    <location>
        <begin position="15"/>
        <end position="192"/>
    </location>
</feature>
<evidence type="ECO:0000256" key="2">
    <source>
        <dbReference type="ARBA" id="ARBA00023239"/>
    </source>
</evidence>
<name>A0A1H8D3X8_9PROT</name>
<dbReference type="GO" id="GO:0005829">
    <property type="term" value="C:cytosol"/>
    <property type="evidence" value="ECO:0007669"/>
    <property type="project" value="TreeGrafter"/>
</dbReference>
<dbReference type="GO" id="GO:0019323">
    <property type="term" value="P:pentose catabolic process"/>
    <property type="evidence" value="ECO:0007669"/>
    <property type="project" value="TreeGrafter"/>
</dbReference>
<dbReference type="Gene3D" id="3.40.225.10">
    <property type="entry name" value="Class II aldolase/adducin N-terminal domain"/>
    <property type="match status" value="1"/>
</dbReference>
<accession>A0A1H8D3X8</accession>
<proteinExistence type="predicted"/>
<dbReference type="SMART" id="SM01007">
    <property type="entry name" value="Aldolase_II"/>
    <property type="match status" value="1"/>
</dbReference>
<dbReference type="GO" id="GO:0046872">
    <property type="term" value="F:metal ion binding"/>
    <property type="evidence" value="ECO:0007669"/>
    <property type="project" value="UniProtKB-KW"/>
</dbReference>
<dbReference type="InterPro" id="IPR036409">
    <property type="entry name" value="Aldolase_II/adducin_N_sf"/>
</dbReference>
<evidence type="ECO:0000256" key="1">
    <source>
        <dbReference type="ARBA" id="ARBA00022723"/>
    </source>
</evidence>
<protein>
    <submittedName>
        <fullName evidence="4">L-fuculose-phosphate aldolase</fullName>
    </submittedName>
</protein>
<evidence type="ECO:0000313" key="4">
    <source>
        <dbReference type="EMBL" id="SEN01906.1"/>
    </source>
</evidence>
<dbReference type="InterPro" id="IPR050197">
    <property type="entry name" value="Aldolase_class_II_sugar_metab"/>
</dbReference>
<dbReference type="PANTHER" id="PTHR22789">
    <property type="entry name" value="FUCULOSE PHOSPHATE ALDOLASE"/>
    <property type="match status" value="1"/>
</dbReference>
<gene>
    <name evidence="4" type="ORF">SAMN05216325_10631</name>
</gene>
<dbReference type="STRING" id="917.SAMN05216326_10670"/>
<dbReference type="PANTHER" id="PTHR22789:SF0">
    <property type="entry name" value="3-OXO-TETRONATE 4-PHOSPHATE DECARBOXYLASE-RELATED"/>
    <property type="match status" value="1"/>
</dbReference>
<dbReference type="InterPro" id="IPR001303">
    <property type="entry name" value="Aldolase_II/adducin_N"/>
</dbReference>